<protein>
    <recommendedName>
        <fullName evidence="3">Gcp-like domain-containing protein</fullName>
    </recommendedName>
</protein>
<dbReference type="Proteomes" id="UP000034316">
    <property type="component" value="Unassembled WGS sequence"/>
</dbReference>
<name>A0A0G0D772_9BACT</name>
<dbReference type="EMBL" id="LBRB01000002">
    <property type="protein sequence ID" value="KKP89103.1"/>
    <property type="molecule type" value="Genomic_DNA"/>
</dbReference>
<evidence type="ECO:0000313" key="2">
    <source>
        <dbReference type="Proteomes" id="UP000034316"/>
    </source>
</evidence>
<evidence type="ECO:0008006" key="3">
    <source>
        <dbReference type="Google" id="ProtNLM"/>
    </source>
</evidence>
<organism evidence="1 2">
    <name type="scientific">Berkelbacteria bacterium GW2011_GWA2_35_9</name>
    <dbReference type="NCBI Taxonomy" id="1618333"/>
    <lineage>
        <taxon>Bacteria</taxon>
        <taxon>Candidatus Berkelbacteria</taxon>
    </lineage>
</organism>
<dbReference type="STRING" id="1618333.UR93_C0002G0005"/>
<accession>A0A0G0D772</accession>
<dbReference type="AlphaFoldDB" id="A0A0G0D772"/>
<evidence type="ECO:0000313" key="1">
    <source>
        <dbReference type="EMBL" id="KKP89103.1"/>
    </source>
</evidence>
<sequence>MKLLIDTTENNKLIVEKNSKSYKYFNNDKTDQYLKLFKKSKFDEDKKSIKKVEVNTGPGGYTSTRIGVAIANVINNLFLENKKIFKPKYRKGDRGY</sequence>
<reference evidence="1 2" key="1">
    <citation type="journal article" date="2015" name="Nature">
        <title>rRNA introns, odd ribosomes, and small enigmatic genomes across a large radiation of phyla.</title>
        <authorList>
            <person name="Brown C.T."/>
            <person name="Hug L.A."/>
            <person name="Thomas B.C."/>
            <person name="Sharon I."/>
            <person name="Castelle C.J."/>
            <person name="Singh A."/>
            <person name="Wilkins M.J."/>
            <person name="Williams K.H."/>
            <person name="Banfield J.F."/>
        </authorList>
    </citation>
    <scope>NUCLEOTIDE SEQUENCE [LARGE SCALE GENOMIC DNA]</scope>
</reference>
<comment type="caution">
    <text evidence="1">The sequence shown here is derived from an EMBL/GenBank/DDBJ whole genome shotgun (WGS) entry which is preliminary data.</text>
</comment>
<proteinExistence type="predicted"/>
<gene>
    <name evidence="1" type="ORF">UR93_C0002G0005</name>
</gene>
<dbReference type="Gene3D" id="3.30.420.40">
    <property type="match status" value="1"/>
</dbReference>